<evidence type="ECO:0000313" key="2">
    <source>
        <dbReference type="EMBL" id="VEN64730.1"/>
    </source>
</evidence>
<sequence length="95" mass="9440">MTDATSVATGATMPETVVQRKAVGAGADRGTVAAAREAPPDPAVALGVPEAVRHRRGVAAGRAAPQKSGPGPGLGVGAGHMLRRMAMQATTRQCA</sequence>
<keyword evidence="3" id="KW-1185">Reference proteome</keyword>
<gene>
    <name evidence="2" type="ORF">CALMAC_LOCUS21195</name>
</gene>
<feature type="region of interest" description="Disordered" evidence="1">
    <location>
        <begin position="56"/>
        <end position="78"/>
    </location>
</feature>
<reference evidence="2 3" key="1">
    <citation type="submission" date="2019-01" db="EMBL/GenBank/DDBJ databases">
        <authorList>
            <person name="Sayadi A."/>
        </authorList>
    </citation>
    <scope>NUCLEOTIDE SEQUENCE [LARGE SCALE GENOMIC DNA]</scope>
</reference>
<proteinExistence type="predicted"/>
<dbReference type="Proteomes" id="UP000410492">
    <property type="component" value="Unassembled WGS sequence"/>
</dbReference>
<evidence type="ECO:0000256" key="1">
    <source>
        <dbReference type="SAM" id="MobiDB-lite"/>
    </source>
</evidence>
<organism evidence="2 3">
    <name type="scientific">Callosobruchus maculatus</name>
    <name type="common">Southern cowpea weevil</name>
    <name type="synonym">Pulse bruchid</name>
    <dbReference type="NCBI Taxonomy" id="64391"/>
    <lineage>
        <taxon>Eukaryota</taxon>
        <taxon>Metazoa</taxon>
        <taxon>Ecdysozoa</taxon>
        <taxon>Arthropoda</taxon>
        <taxon>Hexapoda</taxon>
        <taxon>Insecta</taxon>
        <taxon>Pterygota</taxon>
        <taxon>Neoptera</taxon>
        <taxon>Endopterygota</taxon>
        <taxon>Coleoptera</taxon>
        <taxon>Polyphaga</taxon>
        <taxon>Cucujiformia</taxon>
        <taxon>Chrysomeloidea</taxon>
        <taxon>Chrysomelidae</taxon>
        <taxon>Bruchinae</taxon>
        <taxon>Bruchini</taxon>
        <taxon>Callosobruchus</taxon>
    </lineage>
</organism>
<accession>A0A653DYF0</accession>
<protein>
    <submittedName>
        <fullName evidence="2">Uncharacterized protein</fullName>
    </submittedName>
</protein>
<dbReference type="AlphaFoldDB" id="A0A653DYF0"/>
<dbReference type="EMBL" id="CAACVG010015712">
    <property type="protein sequence ID" value="VEN64730.1"/>
    <property type="molecule type" value="Genomic_DNA"/>
</dbReference>
<name>A0A653DYF0_CALMS</name>
<evidence type="ECO:0000313" key="3">
    <source>
        <dbReference type="Proteomes" id="UP000410492"/>
    </source>
</evidence>